<dbReference type="Proteomes" id="UP000563524">
    <property type="component" value="Unassembled WGS sequence"/>
</dbReference>
<feature type="chain" id="PRO_5032954504" evidence="6">
    <location>
        <begin position="21"/>
        <end position="282"/>
    </location>
</feature>
<accession>A0A840I309</accession>
<comment type="subcellular location">
    <subcellularLocation>
        <location evidence="1">Cell outer membrane</location>
    </subcellularLocation>
</comment>
<dbReference type="RefSeq" id="WP_183817460.1">
    <property type="nucleotide sequence ID" value="NZ_JACHOB010000003.1"/>
</dbReference>
<dbReference type="PANTHER" id="PTHR38776">
    <property type="entry name" value="MLTA-INTERACTING PROTEIN-RELATED"/>
    <property type="match status" value="1"/>
</dbReference>
<dbReference type="GO" id="GO:0009279">
    <property type="term" value="C:cell outer membrane"/>
    <property type="evidence" value="ECO:0007669"/>
    <property type="project" value="UniProtKB-SubCell"/>
</dbReference>
<proteinExistence type="inferred from homology"/>
<comment type="caution">
    <text evidence="7">The sequence shown here is derived from an EMBL/GenBank/DDBJ whole genome shotgun (WGS) entry which is preliminary data.</text>
</comment>
<evidence type="ECO:0000256" key="5">
    <source>
        <dbReference type="ARBA" id="ARBA00023237"/>
    </source>
</evidence>
<organism evidence="7 8">
    <name type="scientific">Parvularcula dongshanensis</name>
    <dbReference type="NCBI Taxonomy" id="1173995"/>
    <lineage>
        <taxon>Bacteria</taxon>
        <taxon>Pseudomonadati</taxon>
        <taxon>Pseudomonadota</taxon>
        <taxon>Alphaproteobacteria</taxon>
        <taxon>Parvularculales</taxon>
        <taxon>Parvularculaceae</taxon>
        <taxon>Parvularcula</taxon>
    </lineage>
</organism>
<evidence type="ECO:0000256" key="1">
    <source>
        <dbReference type="ARBA" id="ARBA00004442"/>
    </source>
</evidence>
<keyword evidence="4" id="KW-0472">Membrane</keyword>
<dbReference type="InterPro" id="IPR010583">
    <property type="entry name" value="MipA"/>
</dbReference>
<name>A0A840I309_9PROT</name>
<sequence>MRPFLPTFLLTVLGALPAAAQPGLLQDLDDTVTDIFGEAAFVAGAGVGITTLPYRDIEDGTEIFPIPLISYQSERFEFVGKTLEAELYETSGLAFSAVADWRFQGYKAKNSPYLTGMDDRKGTLEVGGRIKTDALGAQFSLTGLVDALSRHGGYELSAQASYELSSWRPLSLRPVGGVRYQSSNLSDYYFGVDPEEALIANCVQEPCPFRPAYETGDAFVPFAGVVARQALSYKIALFAQADYSFLPDSQTNSPIVEDDGRFSLFVGAVYIFGDAAKRIMDE</sequence>
<keyword evidence="3 6" id="KW-0732">Signal</keyword>
<dbReference type="GO" id="GO:0009252">
    <property type="term" value="P:peptidoglycan biosynthetic process"/>
    <property type="evidence" value="ECO:0007669"/>
    <property type="project" value="TreeGrafter"/>
</dbReference>
<keyword evidence="5" id="KW-0998">Cell outer membrane</keyword>
<comment type="similarity">
    <text evidence="2">Belongs to the MipA/OmpV family.</text>
</comment>
<dbReference type="EMBL" id="JACHOB010000003">
    <property type="protein sequence ID" value="MBB4659147.1"/>
    <property type="molecule type" value="Genomic_DNA"/>
</dbReference>
<dbReference type="PANTHER" id="PTHR38776:SF1">
    <property type="entry name" value="MLTA-INTERACTING PROTEIN-RELATED"/>
    <property type="match status" value="1"/>
</dbReference>
<keyword evidence="8" id="KW-1185">Reference proteome</keyword>
<evidence type="ECO:0000256" key="3">
    <source>
        <dbReference type="ARBA" id="ARBA00022729"/>
    </source>
</evidence>
<dbReference type="Pfam" id="PF06629">
    <property type="entry name" value="MipA"/>
    <property type="match status" value="1"/>
</dbReference>
<protein>
    <submittedName>
        <fullName evidence="7">Outer membrane protein</fullName>
    </submittedName>
</protein>
<gene>
    <name evidence="7" type="ORF">GGQ59_001672</name>
</gene>
<reference evidence="7 8" key="1">
    <citation type="submission" date="2020-08" db="EMBL/GenBank/DDBJ databases">
        <title>Genomic Encyclopedia of Type Strains, Phase IV (KMG-IV): sequencing the most valuable type-strain genomes for metagenomic binning, comparative biology and taxonomic classification.</title>
        <authorList>
            <person name="Goeker M."/>
        </authorList>
    </citation>
    <scope>NUCLEOTIDE SEQUENCE [LARGE SCALE GENOMIC DNA]</scope>
    <source>
        <strain evidence="7 8">DSM 102850</strain>
    </source>
</reference>
<evidence type="ECO:0000256" key="4">
    <source>
        <dbReference type="ARBA" id="ARBA00023136"/>
    </source>
</evidence>
<evidence type="ECO:0000313" key="8">
    <source>
        <dbReference type="Proteomes" id="UP000563524"/>
    </source>
</evidence>
<feature type="signal peptide" evidence="6">
    <location>
        <begin position="1"/>
        <end position="20"/>
    </location>
</feature>
<dbReference type="AlphaFoldDB" id="A0A840I309"/>
<evidence type="ECO:0000256" key="2">
    <source>
        <dbReference type="ARBA" id="ARBA00005722"/>
    </source>
</evidence>
<evidence type="ECO:0000256" key="6">
    <source>
        <dbReference type="SAM" id="SignalP"/>
    </source>
</evidence>
<evidence type="ECO:0000313" key="7">
    <source>
        <dbReference type="EMBL" id="MBB4659147.1"/>
    </source>
</evidence>